<reference evidence="2 3" key="1">
    <citation type="submission" date="2020-08" db="EMBL/GenBank/DDBJ databases">
        <title>Genomic Encyclopedia of Type Strains, Phase IV (KMG-IV): sequencing the most valuable type-strain genomes for metagenomic binning, comparative biology and taxonomic classification.</title>
        <authorList>
            <person name="Goeker M."/>
        </authorList>
    </citation>
    <scope>NUCLEOTIDE SEQUENCE [LARGE SCALE GENOMIC DNA]</scope>
    <source>
        <strain evidence="2 3">DSM 12252</strain>
    </source>
</reference>
<name>A0A7W8DMG3_9BACT</name>
<dbReference type="AlphaFoldDB" id="A0A7W8DMG3"/>
<dbReference type="Proteomes" id="UP000590740">
    <property type="component" value="Unassembled WGS sequence"/>
</dbReference>
<protein>
    <submittedName>
        <fullName evidence="2">Type II secretory pathway component PulM</fullName>
    </submittedName>
</protein>
<evidence type="ECO:0000313" key="3">
    <source>
        <dbReference type="Proteomes" id="UP000590740"/>
    </source>
</evidence>
<evidence type="ECO:0000313" key="2">
    <source>
        <dbReference type="EMBL" id="MBB5035207.1"/>
    </source>
</evidence>
<dbReference type="RefSeq" id="WP_184343761.1">
    <property type="nucleotide sequence ID" value="NZ_JACHIG010000014.1"/>
</dbReference>
<comment type="caution">
    <text evidence="2">The sequence shown here is derived from an EMBL/GenBank/DDBJ whole genome shotgun (WGS) entry which is preliminary data.</text>
</comment>
<dbReference type="EMBL" id="JACHIG010000014">
    <property type="protein sequence ID" value="MBB5035207.1"/>
    <property type="molecule type" value="Genomic_DNA"/>
</dbReference>
<evidence type="ECO:0000256" key="1">
    <source>
        <dbReference type="SAM" id="Phobius"/>
    </source>
</evidence>
<keyword evidence="1" id="KW-0812">Transmembrane</keyword>
<proteinExistence type="predicted"/>
<gene>
    <name evidence="2" type="ORF">HNQ65_004816</name>
</gene>
<feature type="transmembrane region" description="Helical" evidence="1">
    <location>
        <begin position="252"/>
        <end position="271"/>
    </location>
</feature>
<sequence>MKRMSFGSQTKQSLCFPGEEGRETWVCEEGVWKRSAPVSGGLIGVEVMAFDSAPFWSLSEETVSEDAVGLRWETLGISSTSEAPQWVYWTVTRQKNRALAGTLALAEDALSTEGWPEKPETFEPSVRMLPLPANGMAVWRELGRCVAAFTRDGSLLHAAVLASRVLDADAAYELHDLCAALQVHDFMEEPLGIHIWTACETDFVPQLACLFVEAGIIKEPRPDPRPPQEPGRLLPAHVAQQRQQRQARQQKLMMLAVGAMMYVCFFGAWWLRLQWRDSRVSRAEAELATLQPEMEQVSQAQARWEAMEGAINPDLYPMEIFHQIVSLLPDEGIRLKEFQIDKGRIIVSGEAATVNHALGFRDRLLASTALQHHTWNLPVPTIREDNRADFRAEGTLSSGGDVNEVQ</sequence>
<keyword evidence="3" id="KW-1185">Reference proteome</keyword>
<organism evidence="2 3">
    <name type="scientific">Prosthecobacter vanneervenii</name>
    <dbReference type="NCBI Taxonomy" id="48466"/>
    <lineage>
        <taxon>Bacteria</taxon>
        <taxon>Pseudomonadati</taxon>
        <taxon>Verrucomicrobiota</taxon>
        <taxon>Verrucomicrobiia</taxon>
        <taxon>Verrucomicrobiales</taxon>
        <taxon>Verrucomicrobiaceae</taxon>
        <taxon>Prosthecobacter</taxon>
    </lineage>
</organism>
<keyword evidence="1" id="KW-1133">Transmembrane helix</keyword>
<accession>A0A7W8DMG3</accession>
<keyword evidence="1" id="KW-0472">Membrane</keyword>